<reference evidence="1 2" key="1">
    <citation type="submission" date="2022-09" db="EMBL/GenBank/DDBJ databases">
        <title>Interaction between co-microsymbionts with complementary sets of symbiotic genes in legume-rhizobium systems.</title>
        <authorList>
            <person name="Safronova V."/>
            <person name="Sazanova A."/>
            <person name="Afonin A."/>
            <person name="Chirak E."/>
        </authorList>
    </citation>
    <scope>NUCLEOTIDE SEQUENCE [LARGE SCALE GENOMIC DNA]</scope>
    <source>
        <strain evidence="1 2">A18/4-1</strain>
    </source>
</reference>
<gene>
    <name evidence="1" type="ORF">N8A98_15250</name>
</gene>
<accession>A0ABY6CCA7</accession>
<sequence length="64" mass="7132">MIPASYLFKQAYHQQWEAAEPEVTPVTAEPRGGMTIPLRQIIALAARALDNLRQKPLGTAARHH</sequence>
<proteinExistence type="predicted"/>
<name>A0ABY6CCA7_9HYPH</name>
<dbReference type="Proteomes" id="UP001061862">
    <property type="component" value="Chromosome"/>
</dbReference>
<evidence type="ECO:0000313" key="2">
    <source>
        <dbReference type="Proteomes" id="UP001061862"/>
    </source>
</evidence>
<dbReference type="EMBL" id="CP104965">
    <property type="protein sequence ID" value="UXN68606.1"/>
    <property type="molecule type" value="Genomic_DNA"/>
</dbReference>
<evidence type="ECO:0000313" key="1">
    <source>
        <dbReference type="EMBL" id="UXN68606.1"/>
    </source>
</evidence>
<organism evidence="1 2">
    <name type="scientific">Devosia neptuniae</name>
    <dbReference type="NCBI Taxonomy" id="191302"/>
    <lineage>
        <taxon>Bacteria</taxon>
        <taxon>Pseudomonadati</taxon>
        <taxon>Pseudomonadota</taxon>
        <taxon>Alphaproteobacteria</taxon>
        <taxon>Hyphomicrobiales</taxon>
        <taxon>Devosiaceae</taxon>
        <taxon>Devosia</taxon>
    </lineage>
</organism>
<dbReference type="RefSeq" id="WP_262166528.1">
    <property type="nucleotide sequence ID" value="NZ_CP104965.1"/>
</dbReference>
<keyword evidence="2" id="KW-1185">Reference proteome</keyword>
<protein>
    <submittedName>
        <fullName evidence="1">Uncharacterized protein</fullName>
    </submittedName>
</protein>